<feature type="compositionally biased region" description="Basic and acidic residues" evidence="1">
    <location>
        <begin position="121"/>
        <end position="136"/>
    </location>
</feature>
<feature type="compositionally biased region" description="Polar residues" evidence="1">
    <location>
        <begin position="91"/>
        <end position="102"/>
    </location>
</feature>
<comment type="caution">
    <text evidence="2">The sequence shown here is derived from an EMBL/GenBank/DDBJ whole genome shotgun (WGS) entry which is preliminary data.</text>
</comment>
<sequence length="136" mass="14051">MQYNSAADPRGSVVCGDVLMFRSGKERGRGTRDNTSLDALNITSITMTQSKEDKINQAQSNLPLPEQPPVASDWQSADARNVNVGAGGVSSDISTGNASSTGLREPATVGSGADMSSIGRQGKDGLEGPPKDASAR</sequence>
<gene>
    <name evidence="2" type="ORF">NKR23_g872</name>
</gene>
<evidence type="ECO:0000256" key="1">
    <source>
        <dbReference type="SAM" id="MobiDB-lite"/>
    </source>
</evidence>
<evidence type="ECO:0000313" key="2">
    <source>
        <dbReference type="EMBL" id="KAJ9156465.1"/>
    </source>
</evidence>
<keyword evidence="3" id="KW-1185">Reference proteome</keyword>
<feature type="region of interest" description="Disordered" evidence="1">
    <location>
        <begin position="52"/>
        <end position="136"/>
    </location>
</feature>
<dbReference type="Proteomes" id="UP001174694">
    <property type="component" value="Unassembled WGS sequence"/>
</dbReference>
<organism evidence="2 3">
    <name type="scientific">Pleurostoma richardsiae</name>
    <dbReference type="NCBI Taxonomy" id="41990"/>
    <lineage>
        <taxon>Eukaryota</taxon>
        <taxon>Fungi</taxon>
        <taxon>Dikarya</taxon>
        <taxon>Ascomycota</taxon>
        <taxon>Pezizomycotina</taxon>
        <taxon>Sordariomycetes</taxon>
        <taxon>Sordariomycetidae</taxon>
        <taxon>Calosphaeriales</taxon>
        <taxon>Pleurostomataceae</taxon>
        <taxon>Pleurostoma</taxon>
    </lineage>
</organism>
<evidence type="ECO:0000313" key="3">
    <source>
        <dbReference type="Proteomes" id="UP001174694"/>
    </source>
</evidence>
<dbReference type="AlphaFoldDB" id="A0AA38S568"/>
<proteinExistence type="predicted"/>
<protein>
    <submittedName>
        <fullName evidence="2">Uncharacterized protein</fullName>
    </submittedName>
</protein>
<name>A0AA38S568_9PEZI</name>
<reference evidence="2" key="1">
    <citation type="submission" date="2022-07" db="EMBL/GenBank/DDBJ databases">
        <title>Fungi with potential for degradation of polypropylene.</title>
        <authorList>
            <person name="Gostincar C."/>
        </authorList>
    </citation>
    <scope>NUCLEOTIDE SEQUENCE</scope>
    <source>
        <strain evidence="2">EXF-13308</strain>
    </source>
</reference>
<accession>A0AA38S568</accession>
<dbReference type="EMBL" id="JANBVO010000002">
    <property type="protein sequence ID" value="KAJ9156465.1"/>
    <property type="molecule type" value="Genomic_DNA"/>
</dbReference>